<keyword evidence="2" id="KW-1133">Transmembrane helix</keyword>
<evidence type="ECO:0000313" key="4">
    <source>
        <dbReference type="Proteomes" id="UP000272503"/>
    </source>
</evidence>
<proteinExistence type="predicted"/>
<organism evidence="3 4">
    <name type="scientific">Mycetocola tolaasinivorans</name>
    <dbReference type="NCBI Taxonomy" id="76635"/>
    <lineage>
        <taxon>Bacteria</taxon>
        <taxon>Bacillati</taxon>
        <taxon>Actinomycetota</taxon>
        <taxon>Actinomycetes</taxon>
        <taxon>Micrococcales</taxon>
        <taxon>Microbacteriaceae</taxon>
        <taxon>Mycetocola</taxon>
    </lineage>
</organism>
<keyword evidence="4" id="KW-1185">Reference proteome</keyword>
<gene>
    <name evidence="3" type="ORF">D9V32_15105</name>
</gene>
<sequence length="79" mass="8161">MLRLTALVLAGVACFFLALWVTGNGPIPLWVSIGIAPAWGGLGLALISPLRRILPPASAPPLRDADEGDVEESSPTPAC</sequence>
<dbReference type="Proteomes" id="UP000272503">
    <property type="component" value="Unassembled WGS sequence"/>
</dbReference>
<protein>
    <submittedName>
        <fullName evidence="3">Uncharacterized protein</fullName>
    </submittedName>
</protein>
<dbReference type="AlphaFoldDB" id="A0A3L6ZXL5"/>
<evidence type="ECO:0000256" key="2">
    <source>
        <dbReference type="SAM" id="Phobius"/>
    </source>
</evidence>
<keyword evidence="2" id="KW-0812">Transmembrane</keyword>
<comment type="caution">
    <text evidence="3">The sequence shown here is derived from an EMBL/GenBank/DDBJ whole genome shotgun (WGS) entry which is preliminary data.</text>
</comment>
<reference evidence="3 4" key="1">
    <citation type="submission" date="2018-10" db="EMBL/GenBank/DDBJ databases">
        <authorList>
            <person name="Li J."/>
        </authorList>
    </citation>
    <scope>NUCLEOTIDE SEQUENCE [LARGE SCALE GENOMIC DNA]</scope>
    <source>
        <strain evidence="3 4">IF 016277</strain>
    </source>
</reference>
<feature type="transmembrane region" description="Helical" evidence="2">
    <location>
        <begin position="28"/>
        <end position="47"/>
    </location>
</feature>
<keyword evidence="2" id="KW-0472">Membrane</keyword>
<name>A0A3L6ZXL5_9MICO</name>
<accession>A0A3L6ZXL5</accession>
<feature type="region of interest" description="Disordered" evidence="1">
    <location>
        <begin position="59"/>
        <end position="79"/>
    </location>
</feature>
<evidence type="ECO:0000313" key="3">
    <source>
        <dbReference type="EMBL" id="RLP72773.1"/>
    </source>
</evidence>
<dbReference type="EMBL" id="RCUX01000016">
    <property type="protein sequence ID" value="RLP72773.1"/>
    <property type="molecule type" value="Genomic_DNA"/>
</dbReference>
<evidence type="ECO:0000256" key="1">
    <source>
        <dbReference type="SAM" id="MobiDB-lite"/>
    </source>
</evidence>